<evidence type="ECO:0000313" key="3">
    <source>
        <dbReference type="RefSeq" id="XP_022250206.1"/>
    </source>
</evidence>
<dbReference type="SMART" id="SM00524">
    <property type="entry name" value="DWB"/>
    <property type="match status" value="1"/>
</dbReference>
<dbReference type="PROSITE" id="PS51076">
    <property type="entry name" value="MH2"/>
    <property type="match status" value="1"/>
</dbReference>
<gene>
    <name evidence="3" type="primary">LOC106466479</name>
</gene>
<dbReference type="RefSeq" id="XP_022250206.1">
    <property type="nucleotide sequence ID" value="XM_022394498.1"/>
</dbReference>
<proteinExistence type="predicted"/>
<keyword evidence="2" id="KW-1185">Reference proteome</keyword>
<dbReference type="GeneID" id="106466479"/>
<dbReference type="InterPro" id="IPR017855">
    <property type="entry name" value="SMAD-like_dom_sf"/>
</dbReference>
<dbReference type="PANTHER" id="PTHR22742:SF2">
    <property type="entry name" value="EXPANSION, ISOFORM A-RELATED"/>
    <property type="match status" value="1"/>
</dbReference>
<name>A0ABM1T2V0_LIMPO</name>
<dbReference type="Gene3D" id="2.60.200.10">
    <property type="match status" value="1"/>
</dbReference>
<protein>
    <submittedName>
        <fullName evidence="3">Uncharacterized protein LOC106466479</fullName>
    </submittedName>
</protein>
<dbReference type="InterPro" id="IPR001132">
    <property type="entry name" value="SMAD_dom_Dwarfin-type"/>
</dbReference>
<evidence type="ECO:0000259" key="1">
    <source>
        <dbReference type="PROSITE" id="PS51076"/>
    </source>
</evidence>
<sequence>MRLFERQKKIHTRCGPEAQAEMISRRRIISRSRDGLNLDFGMLEEDEDVWYQKERLYRDHIQEVLNKWEQIDDEIWAKVICMERNRRVAKAYARSPVLTVNGSDDGFDGYRIGLCGFDNPMRDPKTEEIKRNIGHGVKVKMDDSGNIIIKRASKSNVFVKEIDNEENSVASEVIRNNGLLEPDKAVKIYKKFNID</sequence>
<reference evidence="3" key="1">
    <citation type="submission" date="2025-08" db="UniProtKB">
        <authorList>
            <consortium name="RefSeq"/>
        </authorList>
    </citation>
    <scope>IDENTIFICATION</scope>
    <source>
        <tissue evidence="3">Muscle</tissue>
    </source>
</reference>
<evidence type="ECO:0000313" key="2">
    <source>
        <dbReference type="Proteomes" id="UP000694941"/>
    </source>
</evidence>
<dbReference type="Proteomes" id="UP000694941">
    <property type="component" value="Unplaced"/>
</dbReference>
<dbReference type="InterPro" id="IPR008984">
    <property type="entry name" value="SMAD_FHA_dom_sf"/>
</dbReference>
<dbReference type="PANTHER" id="PTHR22742">
    <property type="entry name" value="EXPANSION, ISOFORM A-RELATED"/>
    <property type="match status" value="1"/>
</dbReference>
<accession>A0ABM1T2V0</accession>
<dbReference type="SUPFAM" id="SSF49879">
    <property type="entry name" value="SMAD/FHA domain"/>
    <property type="match status" value="1"/>
</dbReference>
<organism evidence="2 3">
    <name type="scientific">Limulus polyphemus</name>
    <name type="common">Atlantic horseshoe crab</name>
    <dbReference type="NCBI Taxonomy" id="6850"/>
    <lineage>
        <taxon>Eukaryota</taxon>
        <taxon>Metazoa</taxon>
        <taxon>Ecdysozoa</taxon>
        <taxon>Arthropoda</taxon>
        <taxon>Chelicerata</taxon>
        <taxon>Merostomata</taxon>
        <taxon>Xiphosura</taxon>
        <taxon>Limulidae</taxon>
        <taxon>Limulus</taxon>
    </lineage>
</organism>
<dbReference type="Pfam" id="PF03166">
    <property type="entry name" value="MH2"/>
    <property type="match status" value="1"/>
</dbReference>
<feature type="domain" description="MH2" evidence="1">
    <location>
        <begin position="76"/>
        <end position="195"/>
    </location>
</feature>